<evidence type="ECO:0000313" key="4">
    <source>
        <dbReference type="Proteomes" id="UP000799640"/>
    </source>
</evidence>
<keyword evidence="2" id="KW-0472">Membrane</keyword>
<proteinExistence type="predicted"/>
<keyword evidence="4" id="KW-1185">Reference proteome</keyword>
<dbReference type="AlphaFoldDB" id="A0A6G1I875"/>
<dbReference type="Pfam" id="PF16015">
    <property type="entry name" value="Promethin"/>
    <property type="match status" value="1"/>
</dbReference>
<reference evidence="3" key="1">
    <citation type="journal article" date="2020" name="Stud. Mycol.">
        <title>101 Dothideomycetes genomes: a test case for predicting lifestyles and emergence of pathogens.</title>
        <authorList>
            <person name="Haridas S."/>
            <person name="Albert R."/>
            <person name="Binder M."/>
            <person name="Bloem J."/>
            <person name="Labutti K."/>
            <person name="Salamov A."/>
            <person name="Andreopoulos B."/>
            <person name="Baker S."/>
            <person name="Barry K."/>
            <person name="Bills G."/>
            <person name="Bluhm B."/>
            <person name="Cannon C."/>
            <person name="Castanera R."/>
            <person name="Culley D."/>
            <person name="Daum C."/>
            <person name="Ezra D."/>
            <person name="Gonzalez J."/>
            <person name="Henrissat B."/>
            <person name="Kuo A."/>
            <person name="Liang C."/>
            <person name="Lipzen A."/>
            <person name="Lutzoni F."/>
            <person name="Magnuson J."/>
            <person name="Mondo S."/>
            <person name="Nolan M."/>
            <person name="Ohm R."/>
            <person name="Pangilinan J."/>
            <person name="Park H.-J."/>
            <person name="Ramirez L."/>
            <person name="Alfaro M."/>
            <person name="Sun H."/>
            <person name="Tritt A."/>
            <person name="Yoshinaga Y."/>
            <person name="Zwiers L.-H."/>
            <person name="Turgeon B."/>
            <person name="Goodwin S."/>
            <person name="Spatafora J."/>
            <person name="Crous P."/>
            <person name="Grigoriev I."/>
        </authorList>
    </citation>
    <scope>NUCLEOTIDE SEQUENCE</scope>
    <source>
        <strain evidence="3">CBS 262.69</strain>
    </source>
</reference>
<feature type="transmembrane region" description="Helical" evidence="2">
    <location>
        <begin position="105"/>
        <end position="126"/>
    </location>
</feature>
<organism evidence="3 4">
    <name type="scientific">Trichodelitschia bisporula</name>
    <dbReference type="NCBI Taxonomy" id="703511"/>
    <lineage>
        <taxon>Eukaryota</taxon>
        <taxon>Fungi</taxon>
        <taxon>Dikarya</taxon>
        <taxon>Ascomycota</taxon>
        <taxon>Pezizomycotina</taxon>
        <taxon>Dothideomycetes</taxon>
        <taxon>Dothideomycetes incertae sedis</taxon>
        <taxon>Phaeotrichales</taxon>
        <taxon>Phaeotrichaceae</taxon>
        <taxon>Trichodelitschia</taxon>
    </lineage>
</organism>
<sequence>MLEIFDSVKAFLMDKGQQVMNIVPPEKRAELMAEGQKFVINNPKLAFFLLSHISLSAVPIVLFILFSISVFLVALVVSLVIALLATVLFTAFMVGVALLVLFPTVLAVSTAATFLFLWGVGGYYLLKHFNLGESPAAQGEAIGDKLNELAGGRLDFIMKSARASAAGSVGSDAAADEKEKLMKEEEDDHASNKATKAATGAPKKLGAQKSKPASS</sequence>
<protein>
    <submittedName>
        <fullName evidence="3">Uncharacterized protein</fullName>
    </submittedName>
</protein>
<dbReference type="EMBL" id="ML996688">
    <property type="protein sequence ID" value="KAF2404384.1"/>
    <property type="molecule type" value="Genomic_DNA"/>
</dbReference>
<keyword evidence="2" id="KW-1133">Transmembrane helix</keyword>
<dbReference type="Proteomes" id="UP000799640">
    <property type="component" value="Unassembled WGS sequence"/>
</dbReference>
<gene>
    <name evidence="3" type="ORF">EJ06DRAFT_526471</name>
</gene>
<dbReference type="OrthoDB" id="3928876at2759"/>
<feature type="transmembrane region" description="Helical" evidence="2">
    <location>
        <begin position="72"/>
        <end position="99"/>
    </location>
</feature>
<evidence type="ECO:0000313" key="3">
    <source>
        <dbReference type="EMBL" id="KAF2404384.1"/>
    </source>
</evidence>
<feature type="transmembrane region" description="Helical" evidence="2">
    <location>
        <begin position="45"/>
        <end position="65"/>
    </location>
</feature>
<name>A0A6G1I875_9PEZI</name>
<feature type="compositionally biased region" description="Low complexity" evidence="1">
    <location>
        <begin position="164"/>
        <end position="173"/>
    </location>
</feature>
<keyword evidence="2" id="KW-0812">Transmembrane</keyword>
<evidence type="ECO:0000256" key="1">
    <source>
        <dbReference type="SAM" id="MobiDB-lite"/>
    </source>
</evidence>
<feature type="region of interest" description="Disordered" evidence="1">
    <location>
        <begin position="164"/>
        <end position="215"/>
    </location>
</feature>
<evidence type="ECO:0000256" key="2">
    <source>
        <dbReference type="SAM" id="Phobius"/>
    </source>
</evidence>
<feature type="compositionally biased region" description="Low complexity" evidence="1">
    <location>
        <begin position="193"/>
        <end position="207"/>
    </location>
</feature>
<accession>A0A6G1I875</accession>